<evidence type="ECO:0000313" key="5">
    <source>
        <dbReference type="EMBL" id="ROP83510.1"/>
    </source>
</evidence>
<dbReference type="Gene3D" id="3.20.20.210">
    <property type="match status" value="1"/>
</dbReference>
<name>A0A3N1KY45_9PROT</name>
<dbReference type="InterPro" id="IPR038071">
    <property type="entry name" value="UROD/MetE-like_sf"/>
</dbReference>
<evidence type="ECO:0000256" key="3">
    <source>
        <dbReference type="ARBA" id="ARBA00022833"/>
    </source>
</evidence>
<evidence type="ECO:0000256" key="2">
    <source>
        <dbReference type="ARBA" id="ARBA00022723"/>
    </source>
</evidence>
<comment type="cofactor">
    <cofactor evidence="1">
        <name>Zn(2+)</name>
        <dbReference type="ChEBI" id="CHEBI:29105"/>
    </cofactor>
</comment>
<accession>A0A3N1KY45</accession>
<dbReference type="InterPro" id="IPR002629">
    <property type="entry name" value="Met_Synth_C/arc"/>
</dbReference>
<evidence type="ECO:0000259" key="4">
    <source>
        <dbReference type="Pfam" id="PF01717"/>
    </source>
</evidence>
<organism evidence="5 6">
    <name type="scientific">Stella humosa</name>
    <dbReference type="NCBI Taxonomy" id="94"/>
    <lineage>
        <taxon>Bacteria</taxon>
        <taxon>Pseudomonadati</taxon>
        <taxon>Pseudomonadota</taxon>
        <taxon>Alphaproteobacteria</taxon>
        <taxon>Rhodospirillales</taxon>
        <taxon>Stellaceae</taxon>
        <taxon>Stella</taxon>
    </lineage>
</organism>
<reference evidence="5 6" key="1">
    <citation type="submission" date="2018-11" db="EMBL/GenBank/DDBJ databases">
        <title>Genomic Encyclopedia of Type Strains, Phase IV (KMG-IV): sequencing the most valuable type-strain genomes for metagenomic binning, comparative biology and taxonomic classification.</title>
        <authorList>
            <person name="Goeker M."/>
        </authorList>
    </citation>
    <scope>NUCLEOTIDE SEQUENCE [LARGE SCALE GENOMIC DNA]</scope>
    <source>
        <strain evidence="5 6">DSM 5900</strain>
    </source>
</reference>
<dbReference type="PANTHER" id="PTHR30519">
    <property type="entry name" value="5-METHYLTETRAHYDROPTEROYLTRIGLUTAMATE--HOMOCYSTEINE METHYLTRANSFERASE"/>
    <property type="match status" value="1"/>
</dbReference>
<comment type="caution">
    <text evidence="5">The sequence shown here is derived from an EMBL/GenBank/DDBJ whole genome shotgun (WGS) entry which is preliminary data.</text>
</comment>
<keyword evidence="3" id="KW-0862">Zinc</keyword>
<evidence type="ECO:0000256" key="1">
    <source>
        <dbReference type="ARBA" id="ARBA00001947"/>
    </source>
</evidence>
<dbReference type="EMBL" id="RJKX01000016">
    <property type="protein sequence ID" value="ROP83510.1"/>
    <property type="molecule type" value="Genomic_DNA"/>
</dbReference>
<dbReference type="OrthoDB" id="244285at2"/>
<dbReference type="AlphaFoldDB" id="A0A3N1KY45"/>
<feature type="domain" description="Cobalamin-independent methionine synthase MetE C-terminal/archaeal" evidence="4">
    <location>
        <begin position="4"/>
        <end position="350"/>
    </location>
</feature>
<dbReference type="Pfam" id="PF01717">
    <property type="entry name" value="Meth_synt_2"/>
    <property type="match status" value="1"/>
</dbReference>
<dbReference type="SUPFAM" id="SSF51726">
    <property type="entry name" value="UROD/MetE-like"/>
    <property type="match status" value="1"/>
</dbReference>
<dbReference type="GO" id="GO:0003871">
    <property type="term" value="F:5-methyltetrahydropteroyltriglutamate-homocysteine S-methyltransferase activity"/>
    <property type="evidence" value="ECO:0007669"/>
    <property type="project" value="InterPro"/>
</dbReference>
<dbReference type="GO" id="GO:0008270">
    <property type="term" value="F:zinc ion binding"/>
    <property type="evidence" value="ECO:0007669"/>
    <property type="project" value="InterPro"/>
</dbReference>
<sequence length="353" mass="39301">MAILTTTIGSYPKPDYVRIPNWFEVRRRLAPGQWNPTQAYEQVLADQDAEHAERLDRGTREVVAEQADAGIDIPTDGEVRREHYIYHQCRRFPGFDFARLTSKAMRGGSWLAAVPTVTGPVTAGTPGMPADWRIAQSATDRPVKMTLPGPLTIIDSTADAHYHDDRRLAADLADALNHEIRALAEAGCRWIQVDEPVFARQLDRALDFGVEMLDRCFHGVPAATRRAVHICCGYPAALDLEDFPKADRRTYFDLADALEETAIDAVSIEDAHRRNDLSLIERFRSKTLILGVVEIARTRVETVDEIRARIADVLEHIEPARLIAAPDCGLIMLDRATAVAKLRNLSAAARSFG</sequence>
<keyword evidence="2" id="KW-0479">Metal-binding</keyword>
<dbReference type="Proteomes" id="UP000278222">
    <property type="component" value="Unassembled WGS sequence"/>
</dbReference>
<gene>
    <name evidence="5" type="ORF">EDC65_4158</name>
</gene>
<protein>
    <submittedName>
        <fullName evidence="5">Methionine synthase (B12-independent)</fullName>
    </submittedName>
</protein>
<dbReference type="CDD" id="cd03311">
    <property type="entry name" value="CIMS_C_terminal_like"/>
    <property type="match status" value="1"/>
</dbReference>
<dbReference type="RefSeq" id="WP_123693152.1">
    <property type="nucleotide sequence ID" value="NZ_AP019700.1"/>
</dbReference>
<evidence type="ECO:0000313" key="6">
    <source>
        <dbReference type="Proteomes" id="UP000278222"/>
    </source>
</evidence>
<keyword evidence="6" id="KW-1185">Reference proteome</keyword>
<dbReference type="GO" id="GO:0009086">
    <property type="term" value="P:methionine biosynthetic process"/>
    <property type="evidence" value="ECO:0007669"/>
    <property type="project" value="InterPro"/>
</dbReference>
<proteinExistence type="predicted"/>